<sequence>MRIIERSQQSHNSNSSIVDPDVFSTAFSTSALEARFGNITSKPSPVKRLSEQSGTDHLWELDTDPVIQWPEKLKDQTTIAFEFGGKGWGDLKTADGDEKHSDELSDWCLSHYREALYMPEMIYSLSSIIPTLQHLVPAVASKTSTESCRNVSSPLSALVRTIPDLSQKYKRILPPLLPSLVNPSSKIPHGESGLGMKEWSALKSGFGLFLGSQGEKEKESRRRKEKEKDVEEGEKEMDHKEEEEEEERRRIEREKEERWIEKGKKWLERLERRETLLQILVHLLLLPLPSSPPPPICNQTEPHNDQSGSRSKPKKRSRSDPKSSRLSSKKVDPISKSLDQLTDRLSVWQALDSLGVEEAGTGEAEKDRQQDVRKVKEDPQMKGREVKEERDWIRIFWEDVVEKYFSQTHNYIIPLLRSKLSFPPLAKTDLSRPKFLPQPATTSMDCIIPSSRSNKSSSVALASSSSAELILTGDGSTLVTGKSRTKPLARQLPSSANASVRLDLARSKFPLRSSASISLSSSTNSSQHLTQDSLPRRTHSSSHNTLGLTRSASNISLSSSLSSTSASFGPRAGFVRSGSTSSTTGAMNSSVSRANSVGPETKAEKLMRRSVSFSRGVSVGRKGSSDAEMGTGIGSGDKVEVNGKKKMERTNSVGGRTLMASTSFSSSTSTLPSRSGPSLNASFNQGNSQSQSQPQTLVPATPTKPVASASHSAHSLTQPSSQPTFAPDSPEFMGETPPRHVRSSGLIPEFQHGQARFGGKGLFGGIVVGVPDEEEDEGGGGMMDLFVIGTDDEGDI</sequence>
<feature type="region of interest" description="Disordered" evidence="1">
    <location>
        <begin position="212"/>
        <end position="254"/>
    </location>
</feature>
<feature type="compositionally biased region" description="Polar residues" evidence="1">
    <location>
        <begin position="709"/>
        <end position="724"/>
    </location>
</feature>
<feature type="region of interest" description="Disordered" evidence="1">
    <location>
        <begin position="293"/>
        <end position="333"/>
    </location>
</feature>
<feature type="compositionally biased region" description="Low complexity" evidence="1">
    <location>
        <begin position="516"/>
        <end position="526"/>
    </location>
</feature>
<feature type="compositionally biased region" description="Polar residues" evidence="1">
    <location>
        <begin position="577"/>
        <end position="595"/>
    </location>
</feature>
<name>A0A0F7SGS7_PHARH</name>
<feature type="domain" description="DNA replication regulator Sld3 C-terminal" evidence="2">
    <location>
        <begin position="143"/>
        <end position="539"/>
    </location>
</feature>
<proteinExistence type="predicted"/>
<evidence type="ECO:0000259" key="2">
    <source>
        <dbReference type="Pfam" id="PF08639"/>
    </source>
</evidence>
<evidence type="ECO:0000256" key="1">
    <source>
        <dbReference type="SAM" id="MobiDB-lite"/>
    </source>
</evidence>
<protein>
    <submittedName>
        <fullName evidence="3">DNA replication regulator Sld3</fullName>
    </submittedName>
</protein>
<evidence type="ECO:0000313" key="3">
    <source>
        <dbReference type="EMBL" id="CDZ96953.1"/>
    </source>
</evidence>
<feature type="compositionally biased region" description="Basic and acidic residues" evidence="1">
    <location>
        <begin position="363"/>
        <end position="380"/>
    </location>
</feature>
<accession>A0A0F7SGS7</accession>
<dbReference type="Gene3D" id="1.20.58.2130">
    <property type="match status" value="1"/>
</dbReference>
<feature type="compositionally biased region" description="Low complexity" evidence="1">
    <location>
        <begin position="609"/>
        <end position="622"/>
    </location>
</feature>
<feature type="region of interest" description="Disordered" evidence="1">
    <location>
        <begin position="576"/>
        <end position="744"/>
    </location>
</feature>
<dbReference type="InterPro" id="IPR013948">
    <property type="entry name" value="DNA_replication_reg_Sld3_C"/>
</dbReference>
<feature type="compositionally biased region" description="Acidic residues" evidence="1">
    <location>
        <begin position="230"/>
        <end position="246"/>
    </location>
</feature>
<dbReference type="AlphaFoldDB" id="A0A0F7SGS7"/>
<feature type="compositionally biased region" description="Low complexity" evidence="1">
    <location>
        <begin position="661"/>
        <end position="695"/>
    </location>
</feature>
<feature type="compositionally biased region" description="Basic and acidic residues" evidence="1">
    <location>
        <begin position="318"/>
        <end position="333"/>
    </location>
</feature>
<feature type="region of interest" description="Disordered" evidence="1">
    <location>
        <begin position="358"/>
        <end position="380"/>
    </location>
</feature>
<feature type="compositionally biased region" description="Basic and acidic residues" evidence="1">
    <location>
        <begin position="637"/>
        <end position="649"/>
    </location>
</feature>
<feature type="compositionally biased region" description="Basic and acidic residues" evidence="1">
    <location>
        <begin position="214"/>
        <end position="229"/>
    </location>
</feature>
<feature type="region of interest" description="Disordered" evidence="1">
    <location>
        <begin position="516"/>
        <end position="547"/>
    </location>
</feature>
<reference evidence="3" key="1">
    <citation type="submission" date="2014-08" db="EMBL/GenBank/DDBJ databases">
        <authorList>
            <person name="Sharma Rahul"/>
            <person name="Thines Marco"/>
        </authorList>
    </citation>
    <scope>NUCLEOTIDE SEQUENCE</scope>
</reference>
<feature type="region of interest" description="Disordered" evidence="1">
    <location>
        <begin position="774"/>
        <end position="796"/>
    </location>
</feature>
<organism evidence="3">
    <name type="scientific">Phaffia rhodozyma</name>
    <name type="common">Yeast</name>
    <name type="synonym">Xanthophyllomyces dendrorhous</name>
    <dbReference type="NCBI Taxonomy" id="264483"/>
    <lineage>
        <taxon>Eukaryota</taxon>
        <taxon>Fungi</taxon>
        <taxon>Dikarya</taxon>
        <taxon>Basidiomycota</taxon>
        <taxon>Agaricomycotina</taxon>
        <taxon>Tremellomycetes</taxon>
        <taxon>Cystofilobasidiales</taxon>
        <taxon>Mrakiaceae</taxon>
        <taxon>Phaffia</taxon>
    </lineage>
</organism>
<dbReference type="EMBL" id="LN483167">
    <property type="protein sequence ID" value="CDZ96953.1"/>
    <property type="molecule type" value="Genomic_DNA"/>
</dbReference>
<dbReference type="Pfam" id="PF08639">
    <property type="entry name" value="Sld3_STD"/>
    <property type="match status" value="1"/>
</dbReference>